<feature type="transmembrane region" description="Helical" evidence="4">
    <location>
        <begin position="60"/>
        <end position="78"/>
    </location>
</feature>
<dbReference type="PANTHER" id="PTHR46066">
    <property type="entry name" value="CHITINASE DOMAIN-CONTAINING PROTEIN 1 FAMILY MEMBER"/>
    <property type="match status" value="1"/>
</dbReference>
<protein>
    <submittedName>
        <fullName evidence="6">Glycoside hydrolase family protein</fullName>
    </submittedName>
</protein>
<dbReference type="Gene3D" id="3.30.457.10">
    <property type="entry name" value="Copper amine oxidase-like, N-terminal domain"/>
    <property type="match status" value="1"/>
</dbReference>
<proteinExistence type="predicted"/>
<keyword evidence="2 3" id="KW-0326">Glycosidase</keyword>
<feature type="domain" description="GH18" evidence="5">
    <location>
        <begin position="301"/>
        <end position="616"/>
    </location>
</feature>
<gene>
    <name evidence="6" type="ORF">PAALTS15_21678</name>
</gene>
<dbReference type="InterPro" id="IPR003646">
    <property type="entry name" value="SH3-like_bac-type"/>
</dbReference>
<name>S9SLQ6_PAEAL</name>
<dbReference type="InterPro" id="IPR012854">
    <property type="entry name" value="Cu_amine_oxidase-like_N"/>
</dbReference>
<sequence>MQKCKCARQFMLARFFILSNPMMQSEEVGVDYMRSNGMGRGAPHYRTGGKNRKKGKGGGCLFILIGLAILTASVWKGWDGIRGWLPGQHEADSQMSRVEQPLIWDGAWMGYGTKGKGEELLIPVQALSDKLSIVYENSSETVIMTSSKDVASVALGHSTGSLNGRAKQWSAAAEQIGGDIYVPMTALKEVYGLRAKQYTSNGAVQLSTPGQTLQQGIVIQQKGDTKIALRENASNQAPSLEELTSGTQVTVWGEEGDWLRIEAEGGNVGYVAKDEIQRKGSVAVPSISPAPVPTFVKEKRPVSLAWEAVYSRNPDPTKLPAMPGTNVISPTWFSLADNEGNVDEKADPRLMQWAHQNGKQVWALYSNSFDPDRTTASLATFDKRNRTIEQLVKLAEKYNVDGINIDYENVNVEDRDNLTQFVRELTPRLHAKGLVVSIDVTAKSGSGRWSQFLDREQLARSVDFMMVMAYDEHWATSPTAGSVASLPWTENAMKRIMEEDNVPPHKLVLGMPLYTRIWTETTEGGEVKVSSKAVGMQKVQDLIQDRKLKPVYSEAAGQHYVEYEEEGATQKIWIEDKQSIQSRIQMAERLKLGGVAVWARSFANEGIWNVLRYRNS</sequence>
<evidence type="ECO:0000313" key="6">
    <source>
        <dbReference type="EMBL" id="EPY05028.1"/>
    </source>
</evidence>
<reference evidence="6 7" key="1">
    <citation type="submission" date="2013-05" db="EMBL/GenBank/DDBJ databases">
        <authorList>
            <person name="Strain E.A."/>
            <person name="Brown E."/>
            <person name="Allard M.W."/>
            <person name="Luo Y.L."/>
        </authorList>
    </citation>
    <scope>NUCLEOTIDE SEQUENCE [LARGE SCALE GENOMIC DNA]</scope>
    <source>
        <strain evidence="6 7">TS-15</strain>
    </source>
</reference>
<dbReference type="SMART" id="SM00287">
    <property type="entry name" value="SH3b"/>
    <property type="match status" value="1"/>
</dbReference>
<dbReference type="PROSITE" id="PS01095">
    <property type="entry name" value="GH18_1"/>
    <property type="match status" value="1"/>
</dbReference>
<evidence type="ECO:0000256" key="3">
    <source>
        <dbReference type="RuleBase" id="RU000489"/>
    </source>
</evidence>
<accession>S9SLQ6</accession>
<comment type="caution">
    <text evidence="6">The sequence shown here is derived from an EMBL/GenBank/DDBJ whole genome shotgun (WGS) entry which is preliminary data.</text>
</comment>
<evidence type="ECO:0000313" key="7">
    <source>
        <dbReference type="Proteomes" id="UP000015344"/>
    </source>
</evidence>
<dbReference type="Pfam" id="PF00704">
    <property type="entry name" value="Glyco_hydro_18"/>
    <property type="match status" value="1"/>
</dbReference>
<dbReference type="InterPro" id="IPR029070">
    <property type="entry name" value="Chitinase_insertion_sf"/>
</dbReference>
<dbReference type="PATRIC" id="fig|1117108.3.peg.4467"/>
<dbReference type="SMART" id="SM00636">
    <property type="entry name" value="Glyco_18"/>
    <property type="match status" value="1"/>
</dbReference>
<dbReference type="PROSITE" id="PS51910">
    <property type="entry name" value="GH18_2"/>
    <property type="match status" value="1"/>
</dbReference>
<dbReference type="AlphaFoldDB" id="S9SLQ6"/>
<dbReference type="SUPFAM" id="SSF55383">
    <property type="entry name" value="Copper amine oxidase, domain N"/>
    <property type="match status" value="1"/>
</dbReference>
<dbReference type="Gene3D" id="2.30.30.40">
    <property type="entry name" value="SH3 Domains"/>
    <property type="match status" value="1"/>
</dbReference>
<organism evidence="6 7">
    <name type="scientific">Paenibacillus alvei TS-15</name>
    <dbReference type="NCBI Taxonomy" id="1117108"/>
    <lineage>
        <taxon>Bacteria</taxon>
        <taxon>Bacillati</taxon>
        <taxon>Bacillota</taxon>
        <taxon>Bacilli</taxon>
        <taxon>Bacillales</taxon>
        <taxon>Paenibacillaceae</taxon>
        <taxon>Paenibacillus</taxon>
    </lineage>
</organism>
<dbReference type="Gene3D" id="3.10.50.10">
    <property type="match status" value="1"/>
</dbReference>
<keyword evidence="4" id="KW-1133">Transmembrane helix</keyword>
<keyword evidence="1 3" id="KW-0378">Hydrolase</keyword>
<dbReference type="InterPro" id="IPR001223">
    <property type="entry name" value="Glyco_hydro18_cat"/>
</dbReference>
<evidence type="ECO:0000256" key="2">
    <source>
        <dbReference type="ARBA" id="ARBA00023295"/>
    </source>
</evidence>
<dbReference type="Pfam" id="PF07833">
    <property type="entry name" value="Cu_amine_oxidN1"/>
    <property type="match status" value="1"/>
</dbReference>
<evidence type="ECO:0000256" key="4">
    <source>
        <dbReference type="SAM" id="Phobius"/>
    </source>
</evidence>
<dbReference type="SUPFAM" id="SSF51445">
    <property type="entry name" value="(Trans)glycosidases"/>
    <property type="match status" value="1"/>
</dbReference>
<dbReference type="InterPro" id="IPR011583">
    <property type="entry name" value="Chitinase_II/V-like_cat"/>
</dbReference>
<evidence type="ECO:0000259" key="5">
    <source>
        <dbReference type="PROSITE" id="PS51910"/>
    </source>
</evidence>
<dbReference type="Pfam" id="PF08239">
    <property type="entry name" value="SH3_3"/>
    <property type="match status" value="1"/>
</dbReference>
<dbReference type="Gene3D" id="3.20.20.80">
    <property type="entry name" value="Glycosidases"/>
    <property type="match status" value="1"/>
</dbReference>
<dbReference type="GO" id="GO:0008061">
    <property type="term" value="F:chitin binding"/>
    <property type="evidence" value="ECO:0007669"/>
    <property type="project" value="InterPro"/>
</dbReference>
<dbReference type="PANTHER" id="PTHR46066:SF2">
    <property type="entry name" value="CHITINASE DOMAIN-CONTAINING PROTEIN 1"/>
    <property type="match status" value="1"/>
</dbReference>
<dbReference type="InterPro" id="IPR036582">
    <property type="entry name" value="Mao_N_sf"/>
</dbReference>
<dbReference type="InterPro" id="IPR017853">
    <property type="entry name" value="GH"/>
</dbReference>
<dbReference type="eggNOG" id="COG3858">
    <property type="taxonomic scope" value="Bacteria"/>
</dbReference>
<dbReference type="InterPro" id="IPR001579">
    <property type="entry name" value="Glyco_hydro_18_chit_AS"/>
</dbReference>
<keyword evidence="4" id="KW-0472">Membrane</keyword>
<dbReference type="GO" id="GO:0004553">
    <property type="term" value="F:hydrolase activity, hydrolyzing O-glycosyl compounds"/>
    <property type="evidence" value="ECO:0007669"/>
    <property type="project" value="InterPro"/>
</dbReference>
<evidence type="ECO:0000256" key="1">
    <source>
        <dbReference type="ARBA" id="ARBA00022801"/>
    </source>
</evidence>
<dbReference type="Proteomes" id="UP000015344">
    <property type="component" value="Unassembled WGS sequence"/>
</dbReference>
<dbReference type="EMBL" id="ATMT01000071">
    <property type="protein sequence ID" value="EPY05028.1"/>
    <property type="molecule type" value="Genomic_DNA"/>
</dbReference>
<keyword evidence="4" id="KW-0812">Transmembrane</keyword>
<dbReference type="GO" id="GO:0005975">
    <property type="term" value="P:carbohydrate metabolic process"/>
    <property type="evidence" value="ECO:0007669"/>
    <property type="project" value="InterPro"/>
</dbReference>